<comment type="caution">
    <text evidence="1">The sequence shown here is derived from an EMBL/GenBank/DDBJ whole genome shotgun (WGS) entry which is preliminary data.</text>
</comment>
<reference evidence="1" key="1">
    <citation type="submission" date="2024-09" db="EMBL/GenBank/DDBJ databases">
        <title>Black Yeasts Isolated from many extreme environments.</title>
        <authorList>
            <person name="Coleine C."/>
            <person name="Stajich J.E."/>
            <person name="Selbmann L."/>
        </authorList>
    </citation>
    <scope>NUCLEOTIDE SEQUENCE</scope>
    <source>
        <strain evidence="1">CCFEE 5737</strain>
    </source>
</reference>
<protein>
    <submittedName>
        <fullName evidence="1">Uncharacterized protein</fullName>
    </submittedName>
</protein>
<accession>A0ACC3D1A2</accession>
<dbReference type="Proteomes" id="UP001186974">
    <property type="component" value="Unassembled WGS sequence"/>
</dbReference>
<dbReference type="EMBL" id="JAWDJW010008739">
    <property type="protein sequence ID" value="KAK3060237.1"/>
    <property type="molecule type" value="Genomic_DNA"/>
</dbReference>
<gene>
    <name evidence="1" type="ORF">LTS18_009007</name>
</gene>
<sequence>MADAIASTLIDTTTALATLVDKLIALPKGSTTTAPHLYVDLEGTNLSRYGKVSILELLVSAQNHVYLIDIHTLGPLAFSTSGTCGKTFKDVLESTDITNAFWDVRNDSDALFAHYGVSVAGVHDVQLMELATRNYSRKFVLGLGKAIQQDISAPHATKQLWNTIKDEGVRLFAPEQGGSHDVFNERPSREEILKYRVQDVVLLPRLWHRYQRKLTPSWAAKVNVATEERVRESQSAKYQPNGKGKALGPW</sequence>
<evidence type="ECO:0000313" key="2">
    <source>
        <dbReference type="Proteomes" id="UP001186974"/>
    </source>
</evidence>
<proteinExistence type="predicted"/>
<name>A0ACC3D1A2_9PEZI</name>
<keyword evidence="2" id="KW-1185">Reference proteome</keyword>
<evidence type="ECO:0000313" key="1">
    <source>
        <dbReference type="EMBL" id="KAK3060237.1"/>
    </source>
</evidence>
<organism evidence="1 2">
    <name type="scientific">Coniosporium uncinatum</name>
    <dbReference type="NCBI Taxonomy" id="93489"/>
    <lineage>
        <taxon>Eukaryota</taxon>
        <taxon>Fungi</taxon>
        <taxon>Dikarya</taxon>
        <taxon>Ascomycota</taxon>
        <taxon>Pezizomycotina</taxon>
        <taxon>Dothideomycetes</taxon>
        <taxon>Dothideomycetes incertae sedis</taxon>
        <taxon>Coniosporium</taxon>
    </lineage>
</organism>